<evidence type="ECO:0000256" key="4">
    <source>
        <dbReference type="ARBA" id="ARBA00022840"/>
    </source>
</evidence>
<evidence type="ECO:0000259" key="6">
    <source>
        <dbReference type="PROSITE" id="PS51194"/>
    </source>
</evidence>
<dbReference type="Gene3D" id="3.40.50.300">
    <property type="entry name" value="P-loop containing nucleotide triphosphate hydrolases"/>
    <property type="match status" value="1"/>
</dbReference>
<feature type="domain" description="Helicase C-terminal" evidence="6">
    <location>
        <begin position="489"/>
        <end position="672"/>
    </location>
</feature>
<feature type="domain" description="Helicase ATP-binding" evidence="5">
    <location>
        <begin position="123"/>
        <end position="310"/>
    </location>
</feature>
<comment type="caution">
    <text evidence="7">The sequence shown here is derived from an EMBL/GenBank/DDBJ whole genome shotgun (WGS) entry which is preliminary data.</text>
</comment>
<gene>
    <name evidence="7" type="ORF">HF854_06475</name>
</gene>
<keyword evidence="4" id="KW-0067">ATP-binding</keyword>
<dbReference type="RefSeq" id="WP_168935559.1">
    <property type="nucleotide sequence ID" value="NZ_JABAFY010000019.1"/>
</dbReference>
<dbReference type="PROSITE" id="PS51194">
    <property type="entry name" value="HELICASE_CTER"/>
    <property type="match status" value="1"/>
</dbReference>
<dbReference type="CDD" id="cd18011">
    <property type="entry name" value="DEXDc_RapA"/>
    <property type="match status" value="1"/>
</dbReference>
<protein>
    <submittedName>
        <fullName evidence="7">DEAD/DEAH box helicase</fullName>
    </submittedName>
</protein>
<dbReference type="PANTHER" id="PTHR45766">
    <property type="entry name" value="DNA ANNEALING HELICASE AND ENDONUCLEASE ZRANB3 FAMILY MEMBER"/>
    <property type="match status" value="1"/>
</dbReference>
<evidence type="ECO:0000256" key="2">
    <source>
        <dbReference type="ARBA" id="ARBA00022801"/>
    </source>
</evidence>
<keyword evidence="3 7" id="KW-0347">Helicase</keyword>
<evidence type="ECO:0000256" key="3">
    <source>
        <dbReference type="ARBA" id="ARBA00022806"/>
    </source>
</evidence>
<dbReference type="InterPro" id="IPR049730">
    <property type="entry name" value="SNF2/RAD54-like_C"/>
</dbReference>
<dbReference type="InterPro" id="IPR057342">
    <property type="entry name" value="DEXDc_RapA"/>
</dbReference>
<dbReference type="GO" id="GO:0004386">
    <property type="term" value="F:helicase activity"/>
    <property type="evidence" value="ECO:0007669"/>
    <property type="project" value="UniProtKB-KW"/>
</dbReference>
<evidence type="ECO:0000313" key="8">
    <source>
        <dbReference type="Proteomes" id="UP000522333"/>
    </source>
</evidence>
<dbReference type="PANTHER" id="PTHR45766:SF6">
    <property type="entry name" value="SWI_SNF-RELATED MATRIX-ASSOCIATED ACTIN-DEPENDENT REGULATOR OF CHROMATIN SUBFAMILY A-LIKE PROTEIN 1"/>
    <property type="match status" value="1"/>
</dbReference>
<dbReference type="InterPro" id="IPR001650">
    <property type="entry name" value="Helicase_C-like"/>
</dbReference>
<dbReference type="Pfam" id="PF00176">
    <property type="entry name" value="SNF2-rel_dom"/>
    <property type="match status" value="1"/>
</dbReference>
<keyword evidence="1" id="KW-0547">Nucleotide-binding</keyword>
<dbReference type="SMART" id="SM00487">
    <property type="entry name" value="DEXDc"/>
    <property type="match status" value="1"/>
</dbReference>
<sequence length="1040" mass="118302">MMTAPEVGQTVLVRGRPYIAEECTEQALPETTQQNQHLVTLSCLDENSLDEKLQVIWELEPGAEIREASSLPDVRAFDDPGDLDAFLHAVRWGIISQMDHSNMQSPFRSGIEPEDYQLEPVARALTMPRVNLLLADDVGLGKTIEAGLTMQELMLRNRATTVLIVCPASLQYQWRDEMRDKFGLEFRIINSESVSRLRRQRGIHVNPWTHFPRLITSIDYFKQDRVFQRFCETLPAEGAGSWPRRYDLLIVDEAHNIAPAGSLHYAKPSLRTRIIRRIVPHFEHRLFLTATPHNGYSESFSALLEILDPQRFIRGVTPTADMLRQVMVRRMKSDIVAFDGTPRFPRREIHPLEVAYSEEERTVHRLFQRYAALCTARLRDAGGVPWLAMRFVLILLKKRLFSSPRAFASTLEKHAASRSRARTAPRRHRQAQWQLPDFEEMTDNEAAEALDEVLDNAAATLPCPDAEEEQALTELRGWAQRSMQRRDAKAEHLLDWLQQTLCPGGVWNRTRVVIFTEYMDTQHYLAELLNKSGMGGERLICLNGATSAQERERFKAAFQAAPDTSPVRILLGTDAASEGINLQNHCSRLIHYEIPWNPSRLEQRNGRVDRHGQHAPVVDIYHFVAADLAQGQHDVMAADLEFLYRVVNKVETIRQDLGKVGPVIAEQVEQAMLAGGNRRRELVTSRAERDAEAARTLLKLDRDLKRILQDIHSRMDATRNELLLTPEHVRHTVEVALRLANQPPLTPADVPGLPAGRAFRLPAFTGAWAACLEGNAHPYTLEPRPVVFSGDDAAGRDDVVLAHLNHRLVSMSLRLLRAQLWASDLDRRLHRSACRLVPSTLISEPVVVVLGRIIVVGSTSQRIYEEMIMAGGRVRAGRFARMGVQELENFWSSAMSLAPVRAEGLETSLSELWTRIGPAVRQALEVRCEERLKTLQSRMERRAQEEVARFSAVMDELTVMIRKHLDEMRTPQQLSLFDAEEREAFQADVNVLQARLRRIPAEKEEECRHLRARYAQPRQTLFPLAVLWFIPQSLARGGSR</sequence>
<name>A0A848CCX8_9BACT</name>
<dbReference type="InterPro" id="IPR038718">
    <property type="entry name" value="SNF2-like_sf"/>
</dbReference>
<evidence type="ECO:0000313" key="7">
    <source>
        <dbReference type="EMBL" id="NME52178.1"/>
    </source>
</evidence>
<dbReference type="InterPro" id="IPR014001">
    <property type="entry name" value="Helicase_ATP-bd"/>
</dbReference>
<dbReference type="Proteomes" id="UP000522333">
    <property type="component" value="Unassembled WGS sequence"/>
</dbReference>
<reference evidence="7 8" key="1">
    <citation type="submission" date="2020-04" db="EMBL/GenBank/DDBJ databases">
        <authorList>
            <person name="Hitch T.C.A."/>
            <person name="Wylensek D."/>
            <person name="Clavel T."/>
        </authorList>
    </citation>
    <scope>NUCLEOTIDE SEQUENCE [LARGE SCALE GENOMIC DNA]</scope>
    <source>
        <strain evidence="7 8">PG-251-APC-1</strain>
    </source>
</reference>
<dbReference type="SUPFAM" id="SSF52540">
    <property type="entry name" value="P-loop containing nucleoside triphosphate hydrolases"/>
    <property type="match status" value="1"/>
</dbReference>
<dbReference type="SMART" id="SM00490">
    <property type="entry name" value="HELICc"/>
    <property type="match status" value="1"/>
</dbReference>
<dbReference type="AlphaFoldDB" id="A0A848CCX8"/>
<dbReference type="GO" id="GO:0016787">
    <property type="term" value="F:hydrolase activity"/>
    <property type="evidence" value="ECO:0007669"/>
    <property type="project" value="UniProtKB-KW"/>
</dbReference>
<evidence type="ECO:0000259" key="5">
    <source>
        <dbReference type="PROSITE" id="PS51192"/>
    </source>
</evidence>
<keyword evidence="2" id="KW-0378">Hydrolase</keyword>
<dbReference type="GO" id="GO:0005524">
    <property type="term" value="F:ATP binding"/>
    <property type="evidence" value="ECO:0007669"/>
    <property type="project" value="UniProtKB-KW"/>
</dbReference>
<dbReference type="EMBL" id="JABAFY010000019">
    <property type="protein sequence ID" value="NME52178.1"/>
    <property type="molecule type" value="Genomic_DNA"/>
</dbReference>
<organism evidence="7 8">
    <name type="scientific">Desulfovibrio piger</name>
    <dbReference type="NCBI Taxonomy" id="901"/>
    <lineage>
        <taxon>Bacteria</taxon>
        <taxon>Pseudomonadati</taxon>
        <taxon>Thermodesulfobacteriota</taxon>
        <taxon>Desulfovibrionia</taxon>
        <taxon>Desulfovibrionales</taxon>
        <taxon>Desulfovibrionaceae</taxon>
        <taxon>Desulfovibrio</taxon>
    </lineage>
</organism>
<evidence type="ECO:0000256" key="1">
    <source>
        <dbReference type="ARBA" id="ARBA00022741"/>
    </source>
</evidence>
<dbReference type="NCBIfam" id="NF038317">
    <property type="entry name" value="DISARM_DrmD"/>
    <property type="match status" value="1"/>
</dbReference>
<dbReference type="InterPro" id="IPR027417">
    <property type="entry name" value="P-loop_NTPase"/>
</dbReference>
<dbReference type="PROSITE" id="PS51192">
    <property type="entry name" value="HELICASE_ATP_BIND_1"/>
    <property type="match status" value="1"/>
</dbReference>
<dbReference type="Gene3D" id="3.40.50.10810">
    <property type="entry name" value="Tandem AAA-ATPase domain"/>
    <property type="match status" value="1"/>
</dbReference>
<dbReference type="Pfam" id="PF00271">
    <property type="entry name" value="Helicase_C"/>
    <property type="match status" value="1"/>
</dbReference>
<dbReference type="CDD" id="cd18793">
    <property type="entry name" value="SF2_C_SNF"/>
    <property type="match status" value="1"/>
</dbReference>
<accession>A0A848CCX8</accession>
<dbReference type="InterPro" id="IPR000330">
    <property type="entry name" value="SNF2_N"/>
</dbReference>
<proteinExistence type="predicted"/>